<name>D2EFX2_PARA4</name>
<sequence>MKGQINFSAFVLITAIIAILVLVVFDSAIRSYIITNFSNIGKTLSGFNTSLPKELITNFTAYNCSYYCSSFSSEIYSWTINYNGQNYSAYINSSISVVSEKGNYSLEAYPILLPSGEECANGTSIKNYVKRLTAGKNYTLDYSIC</sequence>
<proteinExistence type="predicted"/>
<protein>
    <submittedName>
        <fullName evidence="2">Uncharacterized protein</fullName>
    </submittedName>
</protein>
<evidence type="ECO:0000256" key="1">
    <source>
        <dbReference type="SAM" id="Phobius"/>
    </source>
</evidence>
<evidence type="ECO:0000313" key="2">
    <source>
        <dbReference type="EMBL" id="EEZ92712.1"/>
    </source>
</evidence>
<dbReference type="Proteomes" id="UP000009375">
    <property type="component" value="Unassembled WGS sequence"/>
</dbReference>
<dbReference type="AlphaFoldDB" id="D2EFX2"/>
<accession>D2EFX2</accession>
<reference evidence="2 3" key="1">
    <citation type="journal article" date="2010" name="Proc. Natl. Acad. Sci. U.S.A.">
        <title>Enigmatic, ultrasmall, uncultivated Archaea.</title>
        <authorList>
            <person name="Baker B.J."/>
            <person name="Comolli L.R."/>
            <person name="Dick G.J."/>
            <person name="Hauser L.J."/>
            <person name="Hyatt D."/>
            <person name="Dill B.D."/>
            <person name="Land M.L."/>
            <person name="Verberkmoes N.C."/>
            <person name="Hettich R.L."/>
            <person name="Banfield J.F."/>
        </authorList>
    </citation>
    <scope>NUCLEOTIDE SEQUENCE [LARGE SCALE GENOMIC DNA]</scope>
</reference>
<organism evidence="2 3">
    <name type="scientific">Candidatus Parvarchaeum acidiphilum ARMAN-4</name>
    <dbReference type="NCBI Taxonomy" id="662760"/>
    <lineage>
        <taxon>Archaea</taxon>
        <taxon>Candidatus Parvarchaeota</taxon>
        <taxon>Candidatus Parvarchaeum</taxon>
    </lineage>
</organism>
<feature type="transmembrane region" description="Helical" evidence="1">
    <location>
        <begin position="6"/>
        <end position="25"/>
    </location>
</feature>
<gene>
    <name evidence="2" type="ORF">BJBARM4_0653</name>
</gene>
<keyword evidence="1" id="KW-0812">Transmembrane</keyword>
<keyword evidence="1" id="KW-0472">Membrane</keyword>
<keyword evidence="1" id="KW-1133">Transmembrane helix</keyword>
<evidence type="ECO:0000313" key="3">
    <source>
        <dbReference type="Proteomes" id="UP000009375"/>
    </source>
</evidence>
<dbReference type="EMBL" id="GG730050">
    <property type="protein sequence ID" value="EEZ92712.1"/>
    <property type="molecule type" value="Genomic_DNA"/>
</dbReference>